<gene>
    <name evidence="3" type="ORF">NHX12_008930</name>
</gene>
<evidence type="ECO:0000256" key="2">
    <source>
        <dbReference type="SAM" id="Phobius"/>
    </source>
</evidence>
<feature type="transmembrane region" description="Helical" evidence="2">
    <location>
        <begin position="87"/>
        <end position="108"/>
    </location>
</feature>
<evidence type="ECO:0000313" key="4">
    <source>
        <dbReference type="Proteomes" id="UP001148018"/>
    </source>
</evidence>
<name>A0A9Q0I8I3_9TELE</name>
<proteinExistence type="predicted"/>
<keyword evidence="2" id="KW-1133">Transmembrane helix</keyword>
<dbReference type="Proteomes" id="UP001148018">
    <property type="component" value="Unassembled WGS sequence"/>
</dbReference>
<sequence length="429" mass="47348">MLTLPTDPGAAGFKLAHIYVHGVHRTPPVLRERNHTSLVPRLSTWRDGCLWWSRWSTVAVVAVMWSVCQAEAPLHPSLGPAEAALRSVWFCGLLGVLGVVLGVGTWLWKDYYLGRRRAEGLKMEIRSEVVAEQQNNTHITWTSRELFSLPGGGPGSRVLTDGGPSLSRVLTDGGPSLSRVLTDGLLLCVLHEFLSQPSLPHVEALLARLKSLRMSEQVETLGRVEGVSGPRLDHEEPVVLEDEQHTRVTLTKHWRSGQGDLASTRAEAEQSVSRALGQHRTGLQACQDHQRTTTLLLQELTWSHSHLSGCLKDFLSSEPVQENFLSLDQQISTFQAHLEGLERRSPEGQAVWSCSSSSSSYSYSSCDAAAIGPRLSEPTPTPSDSVSQFDESKKDLPSLDEDDRKTLCERSALQFSSAFGRLRRSGHRK</sequence>
<comment type="caution">
    <text evidence="3">The sequence shown here is derived from an EMBL/GenBank/DDBJ whole genome shotgun (WGS) entry which is preliminary data.</text>
</comment>
<dbReference type="EMBL" id="JANIIK010000114">
    <property type="protein sequence ID" value="KAJ3590982.1"/>
    <property type="molecule type" value="Genomic_DNA"/>
</dbReference>
<keyword evidence="2" id="KW-0472">Membrane</keyword>
<organism evidence="3 4">
    <name type="scientific">Muraenolepis orangiensis</name>
    <name type="common">Patagonian moray cod</name>
    <dbReference type="NCBI Taxonomy" id="630683"/>
    <lineage>
        <taxon>Eukaryota</taxon>
        <taxon>Metazoa</taxon>
        <taxon>Chordata</taxon>
        <taxon>Craniata</taxon>
        <taxon>Vertebrata</taxon>
        <taxon>Euteleostomi</taxon>
        <taxon>Actinopterygii</taxon>
        <taxon>Neopterygii</taxon>
        <taxon>Teleostei</taxon>
        <taxon>Neoteleostei</taxon>
        <taxon>Acanthomorphata</taxon>
        <taxon>Zeiogadaria</taxon>
        <taxon>Gadariae</taxon>
        <taxon>Gadiformes</taxon>
        <taxon>Muraenolepidoidei</taxon>
        <taxon>Muraenolepididae</taxon>
        <taxon>Muraenolepis</taxon>
    </lineage>
</organism>
<keyword evidence="2" id="KW-0812">Transmembrane</keyword>
<protein>
    <submittedName>
        <fullName evidence="3">Uncharacterized protein</fullName>
    </submittedName>
</protein>
<accession>A0A9Q0I8I3</accession>
<evidence type="ECO:0000256" key="1">
    <source>
        <dbReference type="SAM" id="MobiDB-lite"/>
    </source>
</evidence>
<dbReference type="OrthoDB" id="8954444at2759"/>
<reference evidence="3" key="1">
    <citation type="submission" date="2022-07" db="EMBL/GenBank/DDBJ databases">
        <title>Chromosome-level genome of Muraenolepis orangiensis.</title>
        <authorList>
            <person name="Kim J."/>
        </authorList>
    </citation>
    <scope>NUCLEOTIDE SEQUENCE</scope>
    <source>
        <strain evidence="3">KU_S4_2022</strain>
        <tissue evidence="3">Muscle</tissue>
    </source>
</reference>
<evidence type="ECO:0000313" key="3">
    <source>
        <dbReference type="EMBL" id="KAJ3590982.1"/>
    </source>
</evidence>
<dbReference type="AlphaFoldDB" id="A0A9Q0I8I3"/>
<feature type="region of interest" description="Disordered" evidence="1">
    <location>
        <begin position="372"/>
        <end position="403"/>
    </location>
</feature>
<feature type="compositionally biased region" description="Basic and acidic residues" evidence="1">
    <location>
        <begin position="390"/>
        <end position="403"/>
    </location>
</feature>
<keyword evidence="4" id="KW-1185">Reference proteome</keyword>